<dbReference type="AlphaFoldDB" id="A0A4R6W040"/>
<organism evidence="1 2">
    <name type="scientific">Maritalea mobilis</name>
    <dbReference type="NCBI Taxonomy" id="483324"/>
    <lineage>
        <taxon>Bacteria</taxon>
        <taxon>Pseudomonadati</taxon>
        <taxon>Pseudomonadota</taxon>
        <taxon>Alphaproteobacteria</taxon>
        <taxon>Hyphomicrobiales</taxon>
        <taxon>Devosiaceae</taxon>
        <taxon>Maritalea</taxon>
    </lineage>
</organism>
<protein>
    <submittedName>
        <fullName evidence="1">Uncharacterized protein</fullName>
    </submittedName>
</protein>
<gene>
    <name evidence="1" type="ORF">ATL17_0266</name>
</gene>
<evidence type="ECO:0000313" key="2">
    <source>
        <dbReference type="Proteomes" id="UP000295391"/>
    </source>
</evidence>
<keyword evidence="2" id="KW-1185">Reference proteome</keyword>
<comment type="caution">
    <text evidence="1">The sequence shown here is derived from an EMBL/GenBank/DDBJ whole genome shotgun (WGS) entry which is preliminary data.</text>
</comment>
<proteinExistence type="predicted"/>
<dbReference type="EMBL" id="SNYR01000001">
    <property type="protein sequence ID" value="TDQ66275.1"/>
    <property type="molecule type" value="Genomic_DNA"/>
</dbReference>
<dbReference type="Proteomes" id="UP000295391">
    <property type="component" value="Unassembled WGS sequence"/>
</dbReference>
<accession>A0A4R6W040</accession>
<evidence type="ECO:0000313" key="1">
    <source>
        <dbReference type="EMBL" id="TDQ66275.1"/>
    </source>
</evidence>
<reference evidence="1 2" key="1">
    <citation type="submission" date="2019-03" db="EMBL/GenBank/DDBJ databases">
        <title>Genomic Encyclopedia of Type Strains, Phase III (KMG-III): the genomes of soil and plant-associated and newly described type strains.</title>
        <authorList>
            <person name="Whitman W."/>
        </authorList>
    </citation>
    <scope>NUCLEOTIDE SEQUENCE [LARGE SCALE GENOMIC DNA]</scope>
    <source>
        <strain evidence="1 2">CGMCC 1.7002</strain>
    </source>
</reference>
<dbReference type="RefSeq" id="WP_133570979.1">
    <property type="nucleotide sequence ID" value="NZ_SNYR01000001.1"/>
</dbReference>
<name>A0A4R6W040_9HYPH</name>
<dbReference type="OrthoDB" id="7873658at2"/>
<sequence>MNNDPHWALTLSHILSANSAAENVPPLTADNVERDDFDAVIKWVCDGLLPVAKTVSQLRAEDLSPLQRVEALAQQWKTDGTYVGTLWAAALRDMFEQQTGQSFAYDATYDAAHESAMEFAGKNQDMINEHFGSAENYAEYYAETDTNAMLAFFNRTVSAAMGEGIAKSFETRSVDEFLNSCPDAFLRGLMRSYQNALGPKSQAELATELQEKLQQAIN</sequence>